<dbReference type="EMBL" id="ML208262">
    <property type="protein sequence ID" value="TFK75564.1"/>
    <property type="molecule type" value="Genomic_DNA"/>
</dbReference>
<protein>
    <submittedName>
        <fullName evidence="1">Uncharacterized protein</fullName>
    </submittedName>
</protein>
<reference evidence="1 2" key="1">
    <citation type="journal article" date="2019" name="Nat. Ecol. Evol.">
        <title>Megaphylogeny resolves global patterns of mushroom evolution.</title>
        <authorList>
            <person name="Varga T."/>
            <person name="Krizsan K."/>
            <person name="Foldi C."/>
            <person name="Dima B."/>
            <person name="Sanchez-Garcia M."/>
            <person name="Sanchez-Ramirez S."/>
            <person name="Szollosi G.J."/>
            <person name="Szarkandi J.G."/>
            <person name="Papp V."/>
            <person name="Albert L."/>
            <person name="Andreopoulos W."/>
            <person name="Angelini C."/>
            <person name="Antonin V."/>
            <person name="Barry K.W."/>
            <person name="Bougher N.L."/>
            <person name="Buchanan P."/>
            <person name="Buyck B."/>
            <person name="Bense V."/>
            <person name="Catcheside P."/>
            <person name="Chovatia M."/>
            <person name="Cooper J."/>
            <person name="Damon W."/>
            <person name="Desjardin D."/>
            <person name="Finy P."/>
            <person name="Geml J."/>
            <person name="Haridas S."/>
            <person name="Hughes K."/>
            <person name="Justo A."/>
            <person name="Karasinski D."/>
            <person name="Kautmanova I."/>
            <person name="Kiss B."/>
            <person name="Kocsube S."/>
            <person name="Kotiranta H."/>
            <person name="LaButti K.M."/>
            <person name="Lechner B.E."/>
            <person name="Liimatainen K."/>
            <person name="Lipzen A."/>
            <person name="Lukacs Z."/>
            <person name="Mihaltcheva S."/>
            <person name="Morgado L.N."/>
            <person name="Niskanen T."/>
            <person name="Noordeloos M.E."/>
            <person name="Ohm R.A."/>
            <person name="Ortiz-Santana B."/>
            <person name="Ovrebo C."/>
            <person name="Racz N."/>
            <person name="Riley R."/>
            <person name="Savchenko A."/>
            <person name="Shiryaev A."/>
            <person name="Soop K."/>
            <person name="Spirin V."/>
            <person name="Szebenyi C."/>
            <person name="Tomsovsky M."/>
            <person name="Tulloss R.E."/>
            <person name="Uehling J."/>
            <person name="Grigoriev I.V."/>
            <person name="Vagvolgyi C."/>
            <person name="Papp T."/>
            <person name="Martin F.M."/>
            <person name="Miettinen O."/>
            <person name="Hibbett D.S."/>
            <person name="Nagy L.G."/>
        </authorList>
    </citation>
    <scope>NUCLEOTIDE SEQUENCE [LARGE SCALE GENOMIC DNA]</scope>
    <source>
        <strain evidence="1 2">NL-1719</strain>
    </source>
</reference>
<gene>
    <name evidence="1" type="ORF">BDN72DRAFT_444572</name>
</gene>
<sequence>MRLWFEGTTKFNCRPYVIAFESSSRRHGFRSCSSNLLITIIFIISSPSVLIQTLVFRRLADPVRHACLLRGKWKKIWLYAVANSHSSTIFPPWSIRRDSNINNFPPPRIFYSCGRVSIHHNSLLSHGVFPIKR</sequence>
<keyword evidence="2" id="KW-1185">Reference proteome</keyword>
<accession>A0ACD3BC22</accession>
<dbReference type="Proteomes" id="UP000308600">
    <property type="component" value="Unassembled WGS sequence"/>
</dbReference>
<evidence type="ECO:0000313" key="2">
    <source>
        <dbReference type="Proteomes" id="UP000308600"/>
    </source>
</evidence>
<proteinExistence type="predicted"/>
<organism evidence="1 2">
    <name type="scientific">Pluteus cervinus</name>
    <dbReference type="NCBI Taxonomy" id="181527"/>
    <lineage>
        <taxon>Eukaryota</taxon>
        <taxon>Fungi</taxon>
        <taxon>Dikarya</taxon>
        <taxon>Basidiomycota</taxon>
        <taxon>Agaricomycotina</taxon>
        <taxon>Agaricomycetes</taxon>
        <taxon>Agaricomycetidae</taxon>
        <taxon>Agaricales</taxon>
        <taxon>Pluteineae</taxon>
        <taxon>Pluteaceae</taxon>
        <taxon>Pluteus</taxon>
    </lineage>
</organism>
<name>A0ACD3BC22_9AGAR</name>
<evidence type="ECO:0000313" key="1">
    <source>
        <dbReference type="EMBL" id="TFK75564.1"/>
    </source>
</evidence>